<gene>
    <name evidence="3" type="ORF">N0V83_003989</name>
</gene>
<feature type="region of interest" description="Disordered" evidence="1">
    <location>
        <begin position="97"/>
        <end position="119"/>
    </location>
</feature>
<evidence type="ECO:0000313" key="4">
    <source>
        <dbReference type="Proteomes" id="UP001140560"/>
    </source>
</evidence>
<sequence>MKLLLFLPVLALGTLASNANFANHEIKALLGRAIDPKTMDATQLSVLSVLRTAMPTGVDTPLPTGDFEPEWYQKLPADVKSLLPSLYPEAAAATVDTTTTTTTTRTTTVTTRRPTSAQGEVTAQDVLPTATAAANATTAPWATGSGTGSANGTLSIAAPLPSEFFGTGTKTGVKMEVLTAVMWVGVGMGFCIFA</sequence>
<keyword evidence="2" id="KW-0732">Signal</keyword>
<feature type="compositionally biased region" description="Low complexity" evidence="1">
    <location>
        <begin position="97"/>
        <end position="115"/>
    </location>
</feature>
<evidence type="ECO:0000256" key="1">
    <source>
        <dbReference type="SAM" id="MobiDB-lite"/>
    </source>
</evidence>
<feature type="chain" id="PRO_5040761130" evidence="2">
    <location>
        <begin position="17"/>
        <end position="194"/>
    </location>
</feature>
<dbReference type="OrthoDB" id="3800804at2759"/>
<keyword evidence="4" id="KW-1185">Reference proteome</keyword>
<reference evidence="3" key="1">
    <citation type="submission" date="2022-10" db="EMBL/GenBank/DDBJ databases">
        <title>Tapping the CABI collections for fungal endophytes: first genome assemblies for Collariella, Neodidymelliopsis, Ascochyta clinopodiicola, Didymella pomorum, Didymosphaeria variabile, Neocosmospora piperis and Neocucurbitaria cava.</title>
        <authorList>
            <person name="Hill R."/>
        </authorList>
    </citation>
    <scope>NUCLEOTIDE SEQUENCE</scope>
    <source>
        <strain evidence="3">IMI 356814</strain>
    </source>
</reference>
<organism evidence="3 4">
    <name type="scientific">Neocucurbitaria cava</name>
    <dbReference type="NCBI Taxonomy" id="798079"/>
    <lineage>
        <taxon>Eukaryota</taxon>
        <taxon>Fungi</taxon>
        <taxon>Dikarya</taxon>
        <taxon>Ascomycota</taxon>
        <taxon>Pezizomycotina</taxon>
        <taxon>Dothideomycetes</taxon>
        <taxon>Pleosporomycetidae</taxon>
        <taxon>Pleosporales</taxon>
        <taxon>Pleosporineae</taxon>
        <taxon>Cucurbitariaceae</taxon>
        <taxon>Neocucurbitaria</taxon>
    </lineage>
</organism>
<dbReference type="Proteomes" id="UP001140560">
    <property type="component" value="Unassembled WGS sequence"/>
</dbReference>
<comment type="caution">
    <text evidence="3">The sequence shown here is derived from an EMBL/GenBank/DDBJ whole genome shotgun (WGS) entry which is preliminary data.</text>
</comment>
<dbReference type="EMBL" id="JAPEUY010000006">
    <property type="protein sequence ID" value="KAJ4372215.1"/>
    <property type="molecule type" value="Genomic_DNA"/>
</dbReference>
<accession>A0A9W8YAH9</accession>
<evidence type="ECO:0000313" key="3">
    <source>
        <dbReference type="EMBL" id="KAJ4372215.1"/>
    </source>
</evidence>
<proteinExistence type="predicted"/>
<dbReference type="AlphaFoldDB" id="A0A9W8YAH9"/>
<evidence type="ECO:0000256" key="2">
    <source>
        <dbReference type="SAM" id="SignalP"/>
    </source>
</evidence>
<name>A0A9W8YAH9_9PLEO</name>
<protein>
    <submittedName>
        <fullName evidence="3">Uncharacterized protein</fullName>
    </submittedName>
</protein>
<feature type="signal peptide" evidence="2">
    <location>
        <begin position="1"/>
        <end position="16"/>
    </location>
</feature>